<dbReference type="InterPro" id="IPR007404">
    <property type="entry name" value="YdjM-like"/>
</dbReference>
<keyword evidence="1" id="KW-1133">Transmembrane helix</keyword>
<name>M0KU79_9EURY</name>
<evidence type="ECO:0000256" key="1">
    <source>
        <dbReference type="SAM" id="Phobius"/>
    </source>
</evidence>
<feature type="transmembrane region" description="Helical" evidence="1">
    <location>
        <begin position="16"/>
        <end position="36"/>
    </location>
</feature>
<feature type="transmembrane region" description="Helical" evidence="1">
    <location>
        <begin position="88"/>
        <end position="106"/>
    </location>
</feature>
<accession>M0KU79</accession>
<dbReference type="Proteomes" id="UP000011623">
    <property type="component" value="Unassembled WGS sequence"/>
</dbReference>
<proteinExistence type="predicted"/>
<evidence type="ECO:0000313" key="2">
    <source>
        <dbReference type="EMBL" id="EMA23285.1"/>
    </source>
</evidence>
<gene>
    <name evidence="2" type="ORF">C442_05466</name>
</gene>
<feature type="transmembrane region" description="Helical" evidence="1">
    <location>
        <begin position="48"/>
        <end position="67"/>
    </location>
</feature>
<keyword evidence="1" id="KW-0472">Membrane</keyword>
<keyword evidence="2" id="KW-0808">Transferase</keyword>
<reference evidence="2 3" key="1">
    <citation type="journal article" date="2014" name="PLoS Genet.">
        <title>Phylogenetically driven sequencing of extremely halophilic archaea reveals strategies for static and dynamic osmo-response.</title>
        <authorList>
            <person name="Becker E.A."/>
            <person name="Seitzer P.M."/>
            <person name="Tritt A."/>
            <person name="Larsen D."/>
            <person name="Krusor M."/>
            <person name="Yao A.I."/>
            <person name="Wu D."/>
            <person name="Madern D."/>
            <person name="Eisen J.A."/>
            <person name="Darling A.E."/>
            <person name="Facciotti M.T."/>
        </authorList>
    </citation>
    <scope>NUCLEOTIDE SEQUENCE [LARGE SCALE GENOMIC DNA]</scope>
    <source>
        <strain evidence="2 3">JCM 13557</strain>
    </source>
</reference>
<sequence>MFALPAWLRWNDRRSVGFVILAVVASLIPDIDLWLVAAFPNQVHHHGVTHTVLFVTSASVVGAAIVAGVFTDQLDEWVGTERLDRRQVFLSSFLAFFAGGLSHVFADMLSAPDISTPIEPLWPLVDGSWGIDLVWYNNWWINFGFFAAMVVAHVVAAYALTPPERRRRLSPF</sequence>
<feature type="transmembrane region" description="Helical" evidence="1">
    <location>
        <begin position="139"/>
        <end position="160"/>
    </location>
</feature>
<keyword evidence="3" id="KW-1185">Reference proteome</keyword>
<organism evidence="2 3">
    <name type="scientific">Haloarcula amylolytica JCM 13557</name>
    <dbReference type="NCBI Taxonomy" id="1227452"/>
    <lineage>
        <taxon>Archaea</taxon>
        <taxon>Methanobacteriati</taxon>
        <taxon>Methanobacteriota</taxon>
        <taxon>Stenosarchaea group</taxon>
        <taxon>Halobacteria</taxon>
        <taxon>Halobacteriales</taxon>
        <taxon>Haloarculaceae</taxon>
        <taxon>Haloarcula</taxon>
    </lineage>
</organism>
<protein>
    <submittedName>
        <fullName evidence="2">N-acetyltransferase GCN5</fullName>
    </submittedName>
</protein>
<dbReference type="GO" id="GO:0016740">
    <property type="term" value="F:transferase activity"/>
    <property type="evidence" value="ECO:0007669"/>
    <property type="project" value="UniProtKB-KW"/>
</dbReference>
<evidence type="ECO:0000313" key="3">
    <source>
        <dbReference type="Proteomes" id="UP000011623"/>
    </source>
</evidence>
<dbReference type="PATRIC" id="fig|1227452.3.peg.1091"/>
<comment type="caution">
    <text evidence="2">The sequence shown here is derived from an EMBL/GenBank/DDBJ whole genome shotgun (WGS) entry which is preliminary data.</text>
</comment>
<dbReference type="EMBL" id="AOLW01000012">
    <property type="protein sequence ID" value="EMA23285.1"/>
    <property type="molecule type" value="Genomic_DNA"/>
</dbReference>
<dbReference type="AlphaFoldDB" id="M0KU79"/>
<dbReference type="Pfam" id="PF04307">
    <property type="entry name" value="YdjM"/>
    <property type="match status" value="1"/>
</dbReference>
<keyword evidence="1" id="KW-0812">Transmembrane</keyword>